<organism evidence="2 3">
    <name type="scientific">Kineobactrum sediminis</name>
    <dbReference type="NCBI Taxonomy" id="1905677"/>
    <lineage>
        <taxon>Bacteria</taxon>
        <taxon>Pseudomonadati</taxon>
        <taxon>Pseudomonadota</taxon>
        <taxon>Gammaproteobacteria</taxon>
        <taxon>Cellvibrionales</taxon>
        <taxon>Halieaceae</taxon>
        <taxon>Kineobactrum</taxon>
    </lineage>
</organism>
<dbReference type="AlphaFoldDB" id="A0A2N5Y091"/>
<accession>A0A2N5Y091</accession>
<dbReference type="Proteomes" id="UP000234845">
    <property type="component" value="Unassembled WGS sequence"/>
</dbReference>
<protein>
    <recommendedName>
        <fullName evidence="1">Zinc-ribbon domain-containing protein</fullName>
    </recommendedName>
</protein>
<sequence length="341" mass="39070">MRRLQCACGSQVFFESQHCVACGMRLGFDPASLAMQALTDQGEGIYRADNGGEYRRCDNDIRWDVCNWLRPAASTHPLCFGCQFNRTIPDLSLPDNIQRWRILEQGKKRLFYTLLSLKVPLVDGWRDPANGLLLDFIEDGRSREEYAETFVSTGFLGGVITINTLEADEIARISVREEMNESYRTVLGHLRHESGHYYWARLHADDKMRAEFTALFGDDSLDYQAALNRHYREGPALDWRNNYISAYASVHPTEDWAETWGHYLHIHDALETAAAYQITRQDISTLTINARIGLWRTLSIALNELNRSVGRGDAYPFVINSRVESKLCFVDGVIRRLQTLH</sequence>
<dbReference type="OrthoDB" id="256753at2"/>
<dbReference type="InterPro" id="IPR031321">
    <property type="entry name" value="UCP012641"/>
</dbReference>
<dbReference type="EMBL" id="PKLZ01000010">
    <property type="protein sequence ID" value="PLW81810.1"/>
    <property type="molecule type" value="Genomic_DNA"/>
</dbReference>
<dbReference type="InterPro" id="IPR011201">
    <property type="entry name" value="Zinc-ribbon_6_bact"/>
</dbReference>
<evidence type="ECO:0000259" key="1">
    <source>
        <dbReference type="Pfam" id="PF10005"/>
    </source>
</evidence>
<reference evidence="3" key="1">
    <citation type="submission" date="2017-11" db="EMBL/GenBank/DDBJ databases">
        <title>The draft genome sequence of Chromatocurvus sp. F02.</title>
        <authorList>
            <person name="Du Z.-J."/>
            <person name="Chang Y.-Q."/>
        </authorList>
    </citation>
    <scope>NUCLEOTIDE SEQUENCE [LARGE SCALE GENOMIC DNA]</scope>
    <source>
        <strain evidence="3">F02</strain>
    </source>
</reference>
<dbReference type="RefSeq" id="WP_101522093.1">
    <property type="nucleotide sequence ID" value="NZ_PKLZ01000010.1"/>
</dbReference>
<evidence type="ECO:0000313" key="3">
    <source>
        <dbReference type="Proteomes" id="UP000234845"/>
    </source>
</evidence>
<comment type="caution">
    <text evidence="2">The sequence shown here is derived from an EMBL/GenBank/DDBJ whole genome shotgun (WGS) entry which is preliminary data.</text>
</comment>
<dbReference type="Pfam" id="PF10005">
    <property type="entry name" value="Zn_ribbon_DZR_6"/>
    <property type="match status" value="1"/>
</dbReference>
<gene>
    <name evidence="2" type="ORF">CWI75_13760</name>
</gene>
<keyword evidence="3" id="KW-1185">Reference proteome</keyword>
<dbReference type="PIRSF" id="PIRSF012641">
    <property type="entry name" value="UCP012641"/>
    <property type="match status" value="1"/>
</dbReference>
<feature type="domain" description="Zinc-ribbon" evidence="1">
    <location>
        <begin position="5"/>
        <end position="92"/>
    </location>
</feature>
<name>A0A2N5Y091_9GAMM</name>
<dbReference type="Gene3D" id="3.40.390.70">
    <property type="match status" value="1"/>
</dbReference>
<proteinExistence type="predicted"/>
<dbReference type="Pfam" id="PF15887">
    <property type="entry name" value="Peptidase_Mx"/>
    <property type="match status" value="1"/>
</dbReference>
<evidence type="ECO:0000313" key="2">
    <source>
        <dbReference type="EMBL" id="PLW81810.1"/>
    </source>
</evidence>